<evidence type="ECO:0000313" key="2">
    <source>
        <dbReference type="Proteomes" id="UP000034112"/>
    </source>
</evidence>
<organism evidence="1 2">
    <name type="scientific">Trichoderma harzianum</name>
    <name type="common">Hypocrea lixii</name>
    <dbReference type="NCBI Taxonomy" id="5544"/>
    <lineage>
        <taxon>Eukaryota</taxon>
        <taxon>Fungi</taxon>
        <taxon>Dikarya</taxon>
        <taxon>Ascomycota</taxon>
        <taxon>Pezizomycotina</taxon>
        <taxon>Sordariomycetes</taxon>
        <taxon>Hypocreomycetidae</taxon>
        <taxon>Hypocreales</taxon>
        <taxon>Hypocreaceae</taxon>
        <taxon>Trichoderma</taxon>
    </lineage>
</organism>
<dbReference type="OrthoDB" id="5030973at2759"/>
<dbReference type="AlphaFoldDB" id="A0A0F9ZAV1"/>
<reference evidence="2" key="1">
    <citation type="journal article" date="2015" name="Genome Announc.">
        <title>Draft whole-genome sequence of the biocontrol agent Trichoderma harzianum T6776.</title>
        <authorList>
            <person name="Baroncelli R."/>
            <person name="Piaggeschi G."/>
            <person name="Fiorini L."/>
            <person name="Bertolini E."/>
            <person name="Zapparata A."/>
            <person name="Pe M.E."/>
            <person name="Sarrocco S."/>
            <person name="Vannacci G."/>
        </authorList>
    </citation>
    <scope>NUCLEOTIDE SEQUENCE [LARGE SCALE GENOMIC DNA]</scope>
    <source>
        <strain evidence="2">T6776</strain>
    </source>
</reference>
<gene>
    <name evidence="1" type="ORF">THAR02_10215</name>
</gene>
<sequence length="197" mass="22110">MFGKHKRGEDIFFDPNMKREVFDNVNNLGEVNMDTYKQLVTIRPWVDENRKATDQVLVPPEVTEDGFAVQPLPQLLGMEPVAVSTALGVAAASLSVEDGTKEITPHLSPGDSDEEPYRSQLETDAFMLANTTSASSISEDDGVEDQTISLSIEERQQRLKDLEEELLLVRNETRLVTQLVILGREEGRLLKEARKLR</sequence>
<accession>A0A0F9ZAV1</accession>
<name>A0A0F9ZAV1_TRIHA</name>
<comment type="caution">
    <text evidence="1">The sequence shown here is derived from an EMBL/GenBank/DDBJ whole genome shotgun (WGS) entry which is preliminary data.</text>
</comment>
<dbReference type="Proteomes" id="UP000034112">
    <property type="component" value="Unassembled WGS sequence"/>
</dbReference>
<evidence type="ECO:0000313" key="1">
    <source>
        <dbReference type="EMBL" id="KKO97686.1"/>
    </source>
</evidence>
<protein>
    <submittedName>
        <fullName evidence="1">Uncharacterized protein</fullName>
    </submittedName>
</protein>
<proteinExistence type="predicted"/>
<dbReference type="EMBL" id="JOKZ01000520">
    <property type="protein sequence ID" value="KKO97686.1"/>
    <property type="molecule type" value="Genomic_DNA"/>
</dbReference>